<feature type="transmembrane region" description="Helical" evidence="1">
    <location>
        <begin position="105"/>
        <end position="130"/>
    </location>
</feature>
<gene>
    <name evidence="2" type="ORF">CYMTET_42164</name>
</gene>
<accession>A0AAE0C6S4</accession>
<comment type="caution">
    <text evidence="2">The sequence shown here is derived from an EMBL/GenBank/DDBJ whole genome shotgun (WGS) entry which is preliminary data.</text>
</comment>
<feature type="transmembrane region" description="Helical" evidence="1">
    <location>
        <begin position="20"/>
        <end position="40"/>
    </location>
</feature>
<dbReference type="AlphaFoldDB" id="A0AAE0C6S4"/>
<evidence type="ECO:0000313" key="3">
    <source>
        <dbReference type="Proteomes" id="UP001190700"/>
    </source>
</evidence>
<dbReference type="Pfam" id="PF11204">
    <property type="entry name" value="DUF2985"/>
    <property type="match status" value="1"/>
</dbReference>
<dbReference type="InterPro" id="IPR021369">
    <property type="entry name" value="DUF2985"/>
</dbReference>
<dbReference type="PROSITE" id="PS51257">
    <property type="entry name" value="PROKAR_LIPOPROTEIN"/>
    <property type="match status" value="1"/>
</dbReference>
<name>A0AAE0C6S4_9CHLO</name>
<sequence length="213" mass="23523">MHPRQLKEFWEESLLNKASVVWASCVLVSGCLLLLCMIGAFNGAMSEDDLKATTEACQQILTALMTVPVLVIIPSTANNTYLFFNDYYKGYKEVREQSNFLPHQFDGILVLKNLNIATHIMVCFAMWFFGPSTRPMPIILVCLPLTIISGTAAAIWEGSAKQQALERKEKGALLDACSQLSDAVKSHTAANPAMKEVQQEPQQKIEDLAGTVL</sequence>
<feature type="transmembrane region" description="Helical" evidence="1">
    <location>
        <begin position="60"/>
        <end position="84"/>
    </location>
</feature>
<evidence type="ECO:0000313" key="2">
    <source>
        <dbReference type="EMBL" id="KAK3248367.1"/>
    </source>
</evidence>
<keyword evidence="1" id="KW-0472">Membrane</keyword>
<organism evidence="2 3">
    <name type="scientific">Cymbomonas tetramitiformis</name>
    <dbReference type="NCBI Taxonomy" id="36881"/>
    <lineage>
        <taxon>Eukaryota</taxon>
        <taxon>Viridiplantae</taxon>
        <taxon>Chlorophyta</taxon>
        <taxon>Pyramimonadophyceae</taxon>
        <taxon>Pyramimonadales</taxon>
        <taxon>Pyramimonadaceae</taxon>
        <taxon>Cymbomonas</taxon>
    </lineage>
</organism>
<reference evidence="2 3" key="1">
    <citation type="journal article" date="2015" name="Genome Biol. Evol.">
        <title>Comparative Genomics of a Bacterivorous Green Alga Reveals Evolutionary Causalities and Consequences of Phago-Mixotrophic Mode of Nutrition.</title>
        <authorList>
            <person name="Burns J.A."/>
            <person name="Paasch A."/>
            <person name="Narechania A."/>
            <person name="Kim E."/>
        </authorList>
    </citation>
    <scope>NUCLEOTIDE SEQUENCE [LARGE SCALE GENOMIC DNA]</scope>
    <source>
        <strain evidence="2 3">PLY_AMNH</strain>
    </source>
</reference>
<dbReference type="Proteomes" id="UP001190700">
    <property type="component" value="Unassembled WGS sequence"/>
</dbReference>
<dbReference type="EMBL" id="LGRX02028162">
    <property type="protein sequence ID" value="KAK3248367.1"/>
    <property type="molecule type" value="Genomic_DNA"/>
</dbReference>
<proteinExistence type="predicted"/>
<protein>
    <submittedName>
        <fullName evidence="2">Uncharacterized protein</fullName>
    </submittedName>
</protein>
<feature type="transmembrane region" description="Helical" evidence="1">
    <location>
        <begin position="136"/>
        <end position="156"/>
    </location>
</feature>
<evidence type="ECO:0000256" key="1">
    <source>
        <dbReference type="SAM" id="Phobius"/>
    </source>
</evidence>
<keyword evidence="3" id="KW-1185">Reference proteome</keyword>
<keyword evidence="1" id="KW-1133">Transmembrane helix</keyword>
<keyword evidence="1" id="KW-0812">Transmembrane</keyword>